<dbReference type="Proteomes" id="UP000289856">
    <property type="component" value="Chromosome"/>
</dbReference>
<dbReference type="InterPro" id="IPR029442">
    <property type="entry name" value="GyrI-like"/>
</dbReference>
<dbReference type="OrthoDB" id="9773308at2"/>
<evidence type="ECO:0000256" key="5">
    <source>
        <dbReference type="SAM" id="Coils"/>
    </source>
</evidence>
<protein>
    <recommendedName>
        <fullName evidence="6">HTH merR-type domain-containing protein</fullName>
    </recommendedName>
</protein>
<evidence type="ECO:0000313" key="8">
    <source>
        <dbReference type="Proteomes" id="UP000289856"/>
    </source>
</evidence>
<dbReference type="InterPro" id="IPR009061">
    <property type="entry name" value="DNA-bd_dom_put_sf"/>
</dbReference>
<evidence type="ECO:0000256" key="2">
    <source>
        <dbReference type="ARBA" id="ARBA00023015"/>
    </source>
</evidence>
<dbReference type="AlphaFoldDB" id="A0A3T1D3T0"/>
<keyword evidence="3" id="KW-0238">DNA-binding</keyword>
<feature type="coiled-coil region" evidence="5">
    <location>
        <begin position="80"/>
        <end position="114"/>
    </location>
</feature>
<keyword evidence="4" id="KW-0804">Transcription</keyword>
<evidence type="ECO:0000256" key="1">
    <source>
        <dbReference type="ARBA" id="ARBA00022491"/>
    </source>
</evidence>
<organism evidence="7 8">
    <name type="scientific">Cohnella abietis</name>
    <dbReference type="NCBI Taxonomy" id="2507935"/>
    <lineage>
        <taxon>Bacteria</taxon>
        <taxon>Bacillati</taxon>
        <taxon>Bacillota</taxon>
        <taxon>Bacilli</taxon>
        <taxon>Bacillales</taxon>
        <taxon>Paenibacillaceae</taxon>
        <taxon>Cohnella</taxon>
    </lineage>
</organism>
<name>A0A3T1D3T0_9BACL</name>
<evidence type="ECO:0000256" key="4">
    <source>
        <dbReference type="ARBA" id="ARBA00023163"/>
    </source>
</evidence>
<keyword evidence="5" id="KW-0175">Coiled coil</keyword>
<evidence type="ECO:0000313" key="7">
    <source>
        <dbReference type="EMBL" id="BBI32776.1"/>
    </source>
</evidence>
<dbReference type="PROSITE" id="PS50937">
    <property type="entry name" value="HTH_MERR_2"/>
    <property type="match status" value="1"/>
</dbReference>
<dbReference type="RefSeq" id="WP_130607555.1">
    <property type="nucleotide sequence ID" value="NZ_AP019400.1"/>
</dbReference>
<keyword evidence="8" id="KW-1185">Reference proteome</keyword>
<dbReference type="Gene3D" id="3.20.80.10">
    <property type="entry name" value="Regulatory factor, effector binding domain"/>
    <property type="match status" value="1"/>
</dbReference>
<dbReference type="KEGG" id="cohn:KCTCHS21_21750"/>
<dbReference type="EMBL" id="AP019400">
    <property type="protein sequence ID" value="BBI32776.1"/>
    <property type="molecule type" value="Genomic_DNA"/>
</dbReference>
<dbReference type="SUPFAM" id="SSF55136">
    <property type="entry name" value="Probable bacterial effector-binding domain"/>
    <property type="match status" value="1"/>
</dbReference>
<dbReference type="PANTHER" id="PTHR30204">
    <property type="entry name" value="REDOX-CYCLING DRUG-SENSING TRANSCRIPTIONAL ACTIVATOR SOXR"/>
    <property type="match status" value="1"/>
</dbReference>
<reference evidence="7 8" key="1">
    <citation type="submission" date="2019-01" db="EMBL/GenBank/DDBJ databases">
        <title>Complete genome sequence of Cohnella hallensis HS21 isolated from Korean fir (Abies koreana) rhizospheric soil.</title>
        <authorList>
            <person name="Jiang L."/>
            <person name="Kang S.W."/>
            <person name="Kim S."/>
            <person name="Jung J."/>
            <person name="Kim C.Y."/>
            <person name="Kim D.H."/>
            <person name="Kim S.W."/>
            <person name="Lee J."/>
        </authorList>
    </citation>
    <scope>NUCLEOTIDE SEQUENCE [LARGE SCALE GENOMIC DNA]</scope>
    <source>
        <strain evidence="7 8">HS21</strain>
    </source>
</reference>
<gene>
    <name evidence="7" type="ORF">KCTCHS21_21750</name>
</gene>
<dbReference type="GO" id="GO:0003700">
    <property type="term" value="F:DNA-binding transcription factor activity"/>
    <property type="evidence" value="ECO:0007669"/>
    <property type="project" value="InterPro"/>
</dbReference>
<dbReference type="Pfam" id="PF13411">
    <property type="entry name" value="MerR_1"/>
    <property type="match status" value="1"/>
</dbReference>
<keyword evidence="2" id="KW-0805">Transcription regulation</keyword>
<dbReference type="PANTHER" id="PTHR30204:SF69">
    <property type="entry name" value="MERR-FAMILY TRANSCRIPTIONAL REGULATOR"/>
    <property type="match status" value="1"/>
</dbReference>
<dbReference type="SUPFAM" id="SSF46955">
    <property type="entry name" value="Putative DNA-binding domain"/>
    <property type="match status" value="1"/>
</dbReference>
<dbReference type="InterPro" id="IPR047057">
    <property type="entry name" value="MerR_fam"/>
</dbReference>
<proteinExistence type="predicted"/>
<accession>A0A3T1D3T0</accession>
<dbReference type="InterPro" id="IPR011256">
    <property type="entry name" value="Reg_factor_effector_dom_sf"/>
</dbReference>
<feature type="domain" description="HTH merR-type" evidence="6">
    <location>
        <begin position="4"/>
        <end position="74"/>
    </location>
</feature>
<dbReference type="Gene3D" id="1.10.1660.10">
    <property type="match status" value="1"/>
</dbReference>
<evidence type="ECO:0000256" key="3">
    <source>
        <dbReference type="ARBA" id="ARBA00023125"/>
    </source>
</evidence>
<dbReference type="Pfam" id="PF06445">
    <property type="entry name" value="GyrI-like"/>
    <property type="match status" value="1"/>
</dbReference>
<dbReference type="CDD" id="cd01107">
    <property type="entry name" value="HTH_BmrR"/>
    <property type="match status" value="1"/>
</dbReference>
<evidence type="ECO:0000259" key="6">
    <source>
        <dbReference type="PROSITE" id="PS50937"/>
    </source>
</evidence>
<dbReference type="GO" id="GO:0003677">
    <property type="term" value="F:DNA binding"/>
    <property type="evidence" value="ECO:0007669"/>
    <property type="project" value="UniProtKB-KW"/>
</dbReference>
<keyword evidence="1" id="KW-0678">Repressor</keyword>
<sequence length="277" mass="32775">MNRYFSIGEMAKLNNISVQTLRLYEKMGLFKPTYINANNKYRYYTEQQIIFLNVIKYLKNIGTPLLEIKKIIEGSSENMYEFLHNQEEIIDNKIRELEKAKTLLRQQKIQLGEQLQLKQLDVVIKRRITERQVIVVKCEEKLSPYDMIDLYMRKLGSVVESKGGLIPSQYGCIYEMKDYEKTEDIEYRAMFSPVAKNSVMLSETDEISHLTIPEGEYMTIAFQFSPRNYMKPYHQLYRYLLENQIKTQGKIYEFSAPNRFKSEGEVDLIAEIQILMD</sequence>
<dbReference type="InterPro" id="IPR000551">
    <property type="entry name" value="MerR-type_HTH_dom"/>
</dbReference>
<dbReference type="SMART" id="SM00422">
    <property type="entry name" value="HTH_MERR"/>
    <property type="match status" value="1"/>
</dbReference>